<feature type="non-terminal residue" evidence="1">
    <location>
        <position position="1"/>
    </location>
</feature>
<evidence type="ECO:0000313" key="2">
    <source>
        <dbReference type="Proteomes" id="UP000760545"/>
    </source>
</evidence>
<protein>
    <submittedName>
        <fullName evidence="1">Carboxypeptidase-like regulatory domain-containing protein</fullName>
    </submittedName>
</protein>
<proteinExistence type="predicted"/>
<comment type="caution">
    <text evidence="1">The sequence shown here is derived from an EMBL/GenBank/DDBJ whole genome shotgun (WGS) entry which is preliminary data.</text>
</comment>
<reference evidence="1 2" key="1">
    <citation type="submission" date="2020-03" db="EMBL/GenBank/DDBJ databases">
        <title>Tamlana sp. nov, isolated from XXX.</title>
        <authorList>
            <person name="Cao W.R."/>
        </authorList>
    </citation>
    <scope>NUCLEOTIDE SEQUENCE [LARGE SCALE GENOMIC DNA]</scope>
    <source>
        <strain evidence="1 2">HST1-43</strain>
    </source>
</reference>
<gene>
    <name evidence="1" type="ORF">HC176_19455</name>
</gene>
<sequence>GRRKQNELDLDLRLNVSQVNKLQLVVYETEAMPAGNLNNIAIKDDFDYQTFKVYNPEFWSGYNIIEPNTAIRNFVALEAEAEDL</sequence>
<name>A0ABX1DH84_9FLAO</name>
<dbReference type="Proteomes" id="UP000760545">
    <property type="component" value="Unassembled WGS sequence"/>
</dbReference>
<organism evidence="1 2">
    <name type="scientific">Tamlana crocina</name>
    <dbReference type="NCBI Taxonomy" id="393006"/>
    <lineage>
        <taxon>Bacteria</taxon>
        <taxon>Pseudomonadati</taxon>
        <taxon>Bacteroidota</taxon>
        <taxon>Flavobacteriia</taxon>
        <taxon>Flavobacteriales</taxon>
        <taxon>Flavobacteriaceae</taxon>
        <taxon>Tamlana</taxon>
    </lineage>
</organism>
<dbReference type="EMBL" id="JAAVJS010000902">
    <property type="protein sequence ID" value="NJX17649.1"/>
    <property type="molecule type" value="Genomic_DNA"/>
</dbReference>
<keyword evidence="2" id="KW-1185">Reference proteome</keyword>
<evidence type="ECO:0000313" key="1">
    <source>
        <dbReference type="EMBL" id="NJX17649.1"/>
    </source>
</evidence>
<accession>A0ABX1DH84</accession>